<gene>
    <name evidence="5" type="ORF">CEP52_010870</name>
</gene>
<evidence type="ECO:0000256" key="1">
    <source>
        <dbReference type="ARBA" id="ARBA00004651"/>
    </source>
</evidence>
<feature type="transmembrane region" description="Helical" evidence="3">
    <location>
        <begin position="111"/>
        <end position="131"/>
    </location>
</feature>
<dbReference type="STRING" id="1325735.A0A428T677"/>
<dbReference type="GO" id="GO:1990573">
    <property type="term" value="P:potassium ion import across plasma membrane"/>
    <property type="evidence" value="ECO:0007669"/>
    <property type="project" value="TreeGrafter"/>
</dbReference>
<dbReference type="GO" id="GO:0006883">
    <property type="term" value="P:intracellular sodium ion homeostasis"/>
    <property type="evidence" value="ECO:0007669"/>
    <property type="project" value="TreeGrafter"/>
</dbReference>
<dbReference type="InterPro" id="IPR006068">
    <property type="entry name" value="ATPase_P-typ_cation-transptr_C"/>
</dbReference>
<keyword evidence="6" id="KW-1185">Reference proteome</keyword>
<keyword evidence="3" id="KW-0472">Membrane</keyword>
<sequence length="152" mass="17755">MFFLYMYRHAKMPVSELFFLFEGYSAGYRGYTQEELINFNNTGQCVYFVTLVFLQWGNILAVRNRRLSIFQADPITKPHRNPWLILSMLISLVIAIFVTEVPGIQNLFDTASVPIEFWLIPIPLGLGILFVDEVRKFIVRKFPWSIVAKIAW</sequence>
<evidence type="ECO:0000259" key="4">
    <source>
        <dbReference type="Pfam" id="PF00689"/>
    </source>
</evidence>
<keyword evidence="3" id="KW-0812">Transmembrane</keyword>
<dbReference type="Gene3D" id="1.20.1110.10">
    <property type="entry name" value="Calcium-transporting ATPase, transmembrane domain"/>
    <property type="match status" value="1"/>
</dbReference>
<dbReference type="AlphaFoldDB" id="A0A428T677"/>
<name>A0A428T677_9HYPO</name>
<evidence type="ECO:0000313" key="6">
    <source>
        <dbReference type="Proteomes" id="UP000287144"/>
    </source>
</evidence>
<dbReference type="SUPFAM" id="SSF81665">
    <property type="entry name" value="Calcium ATPase, transmembrane domain M"/>
    <property type="match status" value="1"/>
</dbReference>
<feature type="domain" description="Cation-transporting P-type ATPase C-terminal" evidence="4">
    <location>
        <begin position="20"/>
        <end position="138"/>
    </location>
</feature>
<proteinExistence type="predicted"/>
<organism evidence="5 6">
    <name type="scientific">Fusarium oligoseptatum</name>
    <dbReference type="NCBI Taxonomy" id="2604345"/>
    <lineage>
        <taxon>Eukaryota</taxon>
        <taxon>Fungi</taxon>
        <taxon>Dikarya</taxon>
        <taxon>Ascomycota</taxon>
        <taxon>Pezizomycotina</taxon>
        <taxon>Sordariomycetes</taxon>
        <taxon>Hypocreomycetidae</taxon>
        <taxon>Hypocreales</taxon>
        <taxon>Nectriaceae</taxon>
        <taxon>Fusarium</taxon>
        <taxon>Fusarium solani species complex</taxon>
    </lineage>
</organism>
<keyword evidence="2" id="KW-1003">Cell membrane</keyword>
<comment type="subcellular location">
    <subcellularLocation>
        <location evidence="1">Cell membrane</location>
        <topology evidence="1">Multi-pass membrane protein</topology>
    </subcellularLocation>
</comment>
<dbReference type="GO" id="GO:1902600">
    <property type="term" value="P:proton transmembrane transport"/>
    <property type="evidence" value="ECO:0007669"/>
    <property type="project" value="TreeGrafter"/>
</dbReference>
<comment type="caution">
    <text evidence="5">The sequence shown here is derived from an EMBL/GenBank/DDBJ whole genome shotgun (WGS) entry which is preliminary data.</text>
</comment>
<evidence type="ECO:0000256" key="3">
    <source>
        <dbReference type="SAM" id="Phobius"/>
    </source>
</evidence>
<protein>
    <recommendedName>
        <fullName evidence="4">Cation-transporting P-type ATPase C-terminal domain-containing protein</fullName>
    </recommendedName>
</protein>
<evidence type="ECO:0000256" key="2">
    <source>
        <dbReference type="ARBA" id="ARBA00022475"/>
    </source>
</evidence>
<dbReference type="InterPro" id="IPR050510">
    <property type="entry name" value="Cation_transp_ATPase_P-type"/>
</dbReference>
<keyword evidence="3" id="KW-1133">Transmembrane helix</keyword>
<feature type="transmembrane region" description="Helical" evidence="3">
    <location>
        <begin position="41"/>
        <end position="62"/>
    </location>
</feature>
<dbReference type="Proteomes" id="UP000287144">
    <property type="component" value="Unassembled WGS sequence"/>
</dbReference>
<dbReference type="InterPro" id="IPR023298">
    <property type="entry name" value="ATPase_P-typ_TM_dom_sf"/>
</dbReference>
<accession>A0A428T677</accession>
<dbReference type="PANTHER" id="PTHR43294:SF21">
    <property type="entry name" value="CATION TRANSPORTING ATPASE"/>
    <property type="match status" value="1"/>
</dbReference>
<evidence type="ECO:0000313" key="5">
    <source>
        <dbReference type="EMBL" id="RSL97535.1"/>
    </source>
</evidence>
<dbReference type="GO" id="GO:0005391">
    <property type="term" value="F:P-type sodium:potassium-exchanging transporter activity"/>
    <property type="evidence" value="ECO:0007669"/>
    <property type="project" value="TreeGrafter"/>
</dbReference>
<dbReference type="EMBL" id="NKCK01000125">
    <property type="protein sequence ID" value="RSL97535.1"/>
    <property type="molecule type" value="Genomic_DNA"/>
</dbReference>
<dbReference type="GO" id="GO:0036376">
    <property type="term" value="P:sodium ion export across plasma membrane"/>
    <property type="evidence" value="ECO:0007669"/>
    <property type="project" value="TreeGrafter"/>
</dbReference>
<dbReference type="GO" id="GO:0030007">
    <property type="term" value="P:intracellular potassium ion homeostasis"/>
    <property type="evidence" value="ECO:0007669"/>
    <property type="project" value="TreeGrafter"/>
</dbReference>
<dbReference type="Pfam" id="PF00689">
    <property type="entry name" value="Cation_ATPase_C"/>
    <property type="match status" value="1"/>
</dbReference>
<feature type="transmembrane region" description="Helical" evidence="3">
    <location>
        <begin position="83"/>
        <end position="105"/>
    </location>
</feature>
<reference evidence="5 6" key="1">
    <citation type="submission" date="2017-06" db="EMBL/GenBank/DDBJ databases">
        <title>Comparative genomic analysis of Ambrosia Fusariam Clade fungi.</title>
        <authorList>
            <person name="Stajich J.E."/>
            <person name="Carrillo J."/>
            <person name="Kijimoto T."/>
            <person name="Eskalen A."/>
            <person name="O'Donnell K."/>
            <person name="Kasson M."/>
        </authorList>
    </citation>
    <scope>NUCLEOTIDE SEQUENCE [LARGE SCALE GENOMIC DNA]</scope>
    <source>
        <strain evidence="5 6">NRRL62579</strain>
    </source>
</reference>
<dbReference type="GO" id="GO:0005886">
    <property type="term" value="C:plasma membrane"/>
    <property type="evidence" value="ECO:0007669"/>
    <property type="project" value="UniProtKB-SubCell"/>
</dbReference>
<dbReference type="PANTHER" id="PTHR43294">
    <property type="entry name" value="SODIUM/POTASSIUM-TRANSPORTING ATPASE SUBUNIT ALPHA"/>
    <property type="match status" value="1"/>
</dbReference>